<organism evidence="1 2">
    <name type="scientific">Bifidobacterium mongoliense DSM 21395</name>
    <dbReference type="NCBI Taxonomy" id="1437603"/>
    <lineage>
        <taxon>Bacteria</taxon>
        <taxon>Bacillati</taxon>
        <taxon>Actinomycetota</taxon>
        <taxon>Actinomycetes</taxon>
        <taxon>Bifidobacteriales</taxon>
        <taxon>Bifidobacteriaceae</taxon>
        <taxon>Bifidobacterium</taxon>
    </lineage>
</organism>
<keyword evidence="2" id="KW-1185">Reference proteome</keyword>
<sequence length="48" mass="5564">MMWWSGDDRALGAHRSRVGLMNDVTKLVCTRRWSVVVDSHDHGDPRTR</sequence>
<proteinExistence type="predicted"/>
<protein>
    <submittedName>
        <fullName evidence="1">Uncharacterized protein</fullName>
    </submittedName>
</protein>
<evidence type="ECO:0000313" key="1">
    <source>
        <dbReference type="EMBL" id="KFI76472.1"/>
    </source>
</evidence>
<reference evidence="1 2" key="1">
    <citation type="submission" date="2014-03" db="EMBL/GenBank/DDBJ databases">
        <title>Genomics of Bifidobacteria.</title>
        <authorList>
            <person name="Ventura M."/>
            <person name="Milani C."/>
            <person name="Lugli G.A."/>
        </authorList>
    </citation>
    <scope>NUCLEOTIDE SEQUENCE [LARGE SCALE GENOMIC DNA]</scope>
    <source>
        <strain evidence="1 2">DSM 21395</strain>
    </source>
</reference>
<name>A0A087BZM2_9BIFI</name>
<evidence type="ECO:0000313" key="2">
    <source>
        <dbReference type="Proteomes" id="UP000029082"/>
    </source>
</evidence>
<accession>A0A087BZM2</accession>
<dbReference type="AlphaFoldDB" id="A0A087BZM2"/>
<dbReference type="EMBL" id="JGZE01000014">
    <property type="protein sequence ID" value="KFI76472.1"/>
    <property type="molecule type" value="Genomic_DNA"/>
</dbReference>
<gene>
    <name evidence="1" type="ORF">BMON_1904</name>
</gene>
<dbReference type="Proteomes" id="UP000029082">
    <property type="component" value="Unassembled WGS sequence"/>
</dbReference>
<comment type="caution">
    <text evidence="1">The sequence shown here is derived from an EMBL/GenBank/DDBJ whole genome shotgun (WGS) entry which is preliminary data.</text>
</comment>